<evidence type="ECO:0000256" key="2">
    <source>
        <dbReference type="ARBA" id="ARBA00012438"/>
    </source>
</evidence>
<evidence type="ECO:0000256" key="1">
    <source>
        <dbReference type="ARBA" id="ARBA00000085"/>
    </source>
</evidence>
<evidence type="ECO:0000256" key="3">
    <source>
        <dbReference type="ARBA" id="ARBA00022553"/>
    </source>
</evidence>
<dbReference type="AlphaFoldDB" id="A0AAE3QLJ0"/>
<dbReference type="InterPro" id="IPR035965">
    <property type="entry name" value="PAS-like_dom_sf"/>
</dbReference>
<dbReference type="SUPFAM" id="SSF47384">
    <property type="entry name" value="Homodimeric domain of signal transducing histidine kinase"/>
    <property type="match status" value="1"/>
</dbReference>
<dbReference type="Gene3D" id="3.30.450.20">
    <property type="entry name" value="PAS domain"/>
    <property type="match status" value="1"/>
</dbReference>
<evidence type="ECO:0000256" key="4">
    <source>
        <dbReference type="ARBA" id="ARBA00022679"/>
    </source>
</evidence>
<gene>
    <name evidence="10" type="ORF">QNI16_04280</name>
</gene>
<dbReference type="PANTHER" id="PTHR43304">
    <property type="entry name" value="PHYTOCHROME-LIKE PROTEIN CPH1"/>
    <property type="match status" value="1"/>
</dbReference>
<dbReference type="InterPro" id="IPR003661">
    <property type="entry name" value="HisK_dim/P_dom"/>
</dbReference>
<dbReference type="InterPro" id="IPR005467">
    <property type="entry name" value="His_kinase_dom"/>
</dbReference>
<evidence type="ECO:0000259" key="8">
    <source>
        <dbReference type="PROSITE" id="PS50110"/>
    </source>
</evidence>
<dbReference type="SUPFAM" id="SSF55874">
    <property type="entry name" value="ATPase domain of HSP90 chaperone/DNA topoisomerase II/histidine kinase"/>
    <property type="match status" value="1"/>
</dbReference>
<dbReference type="SMART" id="SM00387">
    <property type="entry name" value="HATPase_c"/>
    <property type="match status" value="1"/>
</dbReference>
<dbReference type="PRINTS" id="PR00344">
    <property type="entry name" value="BCTRLSENSOR"/>
</dbReference>
<dbReference type="RefSeq" id="WP_313976074.1">
    <property type="nucleotide sequence ID" value="NZ_JASJOS010000002.1"/>
</dbReference>
<dbReference type="Gene3D" id="3.30.565.10">
    <property type="entry name" value="Histidine kinase-like ATPase, C-terminal domain"/>
    <property type="match status" value="1"/>
</dbReference>
<dbReference type="InterPro" id="IPR004358">
    <property type="entry name" value="Sig_transdc_His_kin-like_C"/>
</dbReference>
<dbReference type="Pfam" id="PF02518">
    <property type="entry name" value="HATPase_c"/>
    <property type="match status" value="1"/>
</dbReference>
<keyword evidence="4" id="KW-0808">Transferase</keyword>
<dbReference type="PANTHER" id="PTHR43304:SF1">
    <property type="entry name" value="PAC DOMAIN-CONTAINING PROTEIN"/>
    <property type="match status" value="1"/>
</dbReference>
<dbReference type="PROSITE" id="PS50113">
    <property type="entry name" value="PAC"/>
    <property type="match status" value="1"/>
</dbReference>
<dbReference type="Pfam" id="PF00072">
    <property type="entry name" value="Response_reg"/>
    <property type="match status" value="1"/>
</dbReference>
<evidence type="ECO:0000256" key="5">
    <source>
        <dbReference type="ARBA" id="ARBA00022777"/>
    </source>
</evidence>
<dbReference type="InterPro" id="IPR001789">
    <property type="entry name" value="Sig_transdc_resp-reg_receiver"/>
</dbReference>
<proteinExistence type="predicted"/>
<dbReference type="SUPFAM" id="SSF52172">
    <property type="entry name" value="CheY-like"/>
    <property type="match status" value="1"/>
</dbReference>
<dbReference type="InterPro" id="IPR011006">
    <property type="entry name" value="CheY-like_superfamily"/>
</dbReference>
<evidence type="ECO:0000313" key="10">
    <source>
        <dbReference type="EMBL" id="MDJ1479690.1"/>
    </source>
</evidence>
<dbReference type="InterPro" id="IPR052162">
    <property type="entry name" value="Sensor_kinase/Photoreceptor"/>
</dbReference>
<dbReference type="PROSITE" id="PS50109">
    <property type="entry name" value="HIS_KIN"/>
    <property type="match status" value="1"/>
</dbReference>
<sequence length="540" mass="61200">MILIVDDKPENILSLKSILVLNSFEVDTALSGEEALVKILKNTYSLIILDVQMPGMDGFEVAEAISGLSRTKDTPIIFLSAVNIEKNFVTKGFESGAIDYITKPVDPDIFMLKVRTFCKLYEQTRALNNAHLALQQEVEVRKEAERALQSTLTGLHLTLESLPQIAFTATPDGKIEFVNQRWYQYSDSKDIFPAPHTDDESLTDRWNECIQTGKLLEMEFRIRELITGEYRYHLLRVMPVITNGIIIKWVGTFTDINEQKRLSEFLEQKVNERTRALQETNQQLEASNHDLQQFASVASHDLQEPLRKIRIFSSMIKSKKYTDPDLLEYLSKITDSSERMSTLIQDLLNFARLSKADSFKLTDLNEIIREILSDLELVVTEKQAFVSVSPMPSLEVIPGLIRQALQNIISNALKFSKSDNVPVVTITADFCEELSMDSPSVVEGEYCRIYIRDNGIGFEEKYADIIFTLFQRLNSSEQYEGTGIGLAIAKKIVEKHNGLIIAQSAPEQGSVFTIILPILQQKEPISDSHSLKTTFLTKKI</sequence>
<evidence type="ECO:0000259" key="7">
    <source>
        <dbReference type="PROSITE" id="PS50109"/>
    </source>
</evidence>
<dbReference type="Gene3D" id="3.40.50.2300">
    <property type="match status" value="1"/>
</dbReference>
<dbReference type="InterPro" id="IPR000700">
    <property type="entry name" value="PAS-assoc_C"/>
</dbReference>
<dbReference type="PROSITE" id="PS50110">
    <property type="entry name" value="RESPONSE_REGULATORY"/>
    <property type="match status" value="1"/>
</dbReference>
<dbReference type="SUPFAM" id="SSF55785">
    <property type="entry name" value="PYP-like sensor domain (PAS domain)"/>
    <property type="match status" value="1"/>
</dbReference>
<dbReference type="InterPro" id="IPR003594">
    <property type="entry name" value="HATPase_dom"/>
</dbReference>
<dbReference type="SMART" id="SM00388">
    <property type="entry name" value="HisKA"/>
    <property type="match status" value="1"/>
</dbReference>
<reference evidence="10" key="1">
    <citation type="submission" date="2023-05" db="EMBL/GenBank/DDBJ databases">
        <authorList>
            <person name="Zhang X."/>
        </authorList>
    </citation>
    <scope>NUCLEOTIDE SEQUENCE</scope>
    <source>
        <strain evidence="10">YF14B1</strain>
    </source>
</reference>
<comment type="catalytic activity">
    <reaction evidence="1">
        <text>ATP + protein L-histidine = ADP + protein N-phospho-L-histidine.</text>
        <dbReference type="EC" id="2.7.13.3"/>
    </reaction>
</comment>
<organism evidence="10 11">
    <name type="scientific">Xanthocytophaga flava</name>
    <dbReference type="NCBI Taxonomy" id="3048013"/>
    <lineage>
        <taxon>Bacteria</taxon>
        <taxon>Pseudomonadati</taxon>
        <taxon>Bacteroidota</taxon>
        <taxon>Cytophagia</taxon>
        <taxon>Cytophagales</taxon>
        <taxon>Rhodocytophagaceae</taxon>
        <taxon>Xanthocytophaga</taxon>
    </lineage>
</organism>
<evidence type="ECO:0000259" key="9">
    <source>
        <dbReference type="PROSITE" id="PS50113"/>
    </source>
</evidence>
<dbReference type="InterPro" id="IPR036890">
    <property type="entry name" value="HATPase_C_sf"/>
</dbReference>
<dbReference type="InterPro" id="IPR013656">
    <property type="entry name" value="PAS_4"/>
</dbReference>
<dbReference type="EMBL" id="JASJOS010000002">
    <property type="protein sequence ID" value="MDJ1479690.1"/>
    <property type="molecule type" value="Genomic_DNA"/>
</dbReference>
<protein>
    <recommendedName>
        <fullName evidence="2">histidine kinase</fullName>
        <ecNumber evidence="2">2.7.13.3</ecNumber>
    </recommendedName>
</protein>
<keyword evidence="3 6" id="KW-0597">Phosphoprotein</keyword>
<dbReference type="CDD" id="cd00082">
    <property type="entry name" value="HisKA"/>
    <property type="match status" value="1"/>
</dbReference>
<evidence type="ECO:0000313" key="11">
    <source>
        <dbReference type="Proteomes" id="UP001241110"/>
    </source>
</evidence>
<dbReference type="SMART" id="SM00448">
    <property type="entry name" value="REC"/>
    <property type="match status" value="1"/>
</dbReference>
<dbReference type="EC" id="2.7.13.3" evidence="2"/>
<dbReference type="Gene3D" id="1.10.287.130">
    <property type="match status" value="1"/>
</dbReference>
<dbReference type="GO" id="GO:0000155">
    <property type="term" value="F:phosphorelay sensor kinase activity"/>
    <property type="evidence" value="ECO:0007669"/>
    <property type="project" value="InterPro"/>
</dbReference>
<feature type="domain" description="PAC" evidence="9">
    <location>
        <begin position="216"/>
        <end position="268"/>
    </location>
</feature>
<dbReference type="Proteomes" id="UP001241110">
    <property type="component" value="Unassembled WGS sequence"/>
</dbReference>
<evidence type="ECO:0000256" key="6">
    <source>
        <dbReference type="PROSITE-ProRule" id="PRU00169"/>
    </source>
</evidence>
<dbReference type="Pfam" id="PF00512">
    <property type="entry name" value="HisKA"/>
    <property type="match status" value="1"/>
</dbReference>
<accession>A0AAE3QLJ0</accession>
<dbReference type="InterPro" id="IPR036097">
    <property type="entry name" value="HisK_dim/P_sf"/>
</dbReference>
<comment type="caution">
    <text evidence="10">The sequence shown here is derived from an EMBL/GenBank/DDBJ whole genome shotgun (WGS) entry which is preliminary data.</text>
</comment>
<feature type="modified residue" description="4-aspartylphosphate" evidence="6">
    <location>
        <position position="50"/>
    </location>
</feature>
<name>A0AAE3QLJ0_9BACT</name>
<feature type="domain" description="Histidine kinase" evidence="7">
    <location>
        <begin position="297"/>
        <end position="520"/>
    </location>
</feature>
<feature type="domain" description="Response regulatory" evidence="8">
    <location>
        <begin position="1"/>
        <end position="118"/>
    </location>
</feature>
<keyword evidence="5" id="KW-0418">Kinase</keyword>
<dbReference type="Pfam" id="PF08448">
    <property type="entry name" value="PAS_4"/>
    <property type="match status" value="1"/>
</dbReference>